<protein>
    <recommendedName>
        <fullName evidence="4">UBC core domain-containing protein</fullName>
    </recommendedName>
</protein>
<accession>A0AAV8RFS4</accession>
<evidence type="ECO:0008006" key="4">
    <source>
        <dbReference type="Google" id="ProtNLM"/>
    </source>
</evidence>
<name>A0AAV8RFS4_ENSVE</name>
<reference evidence="2 3" key="1">
    <citation type="submission" date="2022-12" db="EMBL/GenBank/DDBJ databases">
        <title>Chromosome-scale assembly of the Ensete ventricosum genome.</title>
        <authorList>
            <person name="Dussert Y."/>
            <person name="Stocks J."/>
            <person name="Wendawek A."/>
            <person name="Woldeyes F."/>
            <person name="Nichols R.A."/>
            <person name="Borrell J.S."/>
        </authorList>
    </citation>
    <scope>NUCLEOTIDE SEQUENCE [LARGE SCALE GENOMIC DNA]</scope>
    <source>
        <strain evidence="3">cv. Maze</strain>
        <tissue evidence="2">Seeds</tissue>
    </source>
</reference>
<evidence type="ECO:0000313" key="2">
    <source>
        <dbReference type="EMBL" id="KAJ8499957.1"/>
    </source>
</evidence>
<keyword evidence="1" id="KW-0812">Transmembrane</keyword>
<keyword evidence="1" id="KW-0472">Membrane</keyword>
<feature type="transmembrane region" description="Helical" evidence="1">
    <location>
        <begin position="12"/>
        <end position="29"/>
    </location>
</feature>
<sequence>MKENPQSGHPGFAYATVAVLFVLLLRHDVPEEAAGARYQKKVYNIIDKWSPKLALSGMMDEQNPVANETETKVCK</sequence>
<organism evidence="2 3">
    <name type="scientific">Ensete ventricosum</name>
    <name type="common">Abyssinian banana</name>
    <name type="synonym">Musa ensete</name>
    <dbReference type="NCBI Taxonomy" id="4639"/>
    <lineage>
        <taxon>Eukaryota</taxon>
        <taxon>Viridiplantae</taxon>
        <taxon>Streptophyta</taxon>
        <taxon>Embryophyta</taxon>
        <taxon>Tracheophyta</taxon>
        <taxon>Spermatophyta</taxon>
        <taxon>Magnoliopsida</taxon>
        <taxon>Liliopsida</taxon>
        <taxon>Zingiberales</taxon>
        <taxon>Musaceae</taxon>
        <taxon>Ensete</taxon>
    </lineage>
</organism>
<keyword evidence="1" id="KW-1133">Transmembrane helix</keyword>
<keyword evidence="3" id="KW-1185">Reference proteome</keyword>
<gene>
    <name evidence="2" type="ORF">OPV22_010509</name>
</gene>
<evidence type="ECO:0000313" key="3">
    <source>
        <dbReference type="Proteomes" id="UP001222027"/>
    </source>
</evidence>
<evidence type="ECO:0000256" key="1">
    <source>
        <dbReference type="SAM" id="Phobius"/>
    </source>
</evidence>
<comment type="caution">
    <text evidence="2">The sequence shown here is derived from an EMBL/GenBank/DDBJ whole genome shotgun (WGS) entry which is preliminary data.</text>
</comment>
<dbReference type="EMBL" id="JAQQAF010000003">
    <property type="protein sequence ID" value="KAJ8499957.1"/>
    <property type="molecule type" value="Genomic_DNA"/>
</dbReference>
<dbReference type="AlphaFoldDB" id="A0AAV8RFS4"/>
<dbReference type="Proteomes" id="UP001222027">
    <property type="component" value="Unassembled WGS sequence"/>
</dbReference>
<proteinExistence type="predicted"/>